<dbReference type="Gene3D" id="3.40.50.300">
    <property type="entry name" value="P-loop containing nucleotide triphosphate hydrolases"/>
    <property type="match status" value="1"/>
</dbReference>
<reference evidence="2" key="1">
    <citation type="submission" date="2023-08" db="EMBL/GenBank/DDBJ databases">
        <authorList>
            <person name="Audoor S."/>
            <person name="Bilcke G."/>
        </authorList>
    </citation>
    <scope>NUCLEOTIDE SEQUENCE</scope>
</reference>
<dbReference type="Proteomes" id="UP001295423">
    <property type="component" value="Unassembled WGS sequence"/>
</dbReference>
<dbReference type="EMBL" id="CAKOGP040001113">
    <property type="protein sequence ID" value="CAJ1943653.1"/>
    <property type="molecule type" value="Genomic_DNA"/>
</dbReference>
<keyword evidence="3" id="KW-1185">Reference proteome</keyword>
<comment type="caution">
    <text evidence="2">The sequence shown here is derived from an EMBL/GenBank/DDBJ whole genome shotgun (WGS) entry which is preliminary data.</text>
</comment>
<name>A0AAD2CZC6_9STRA</name>
<feature type="compositionally biased region" description="Low complexity" evidence="1">
    <location>
        <begin position="20"/>
        <end position="47"/>
    </location>
</feature>
<evidence type="ECO:0000313" key="3">
    <source>
        <dbReference type="Proteomes" id="UP001295423"/>
    </source>
</evidence>
<gene>
    <name evidence="2" type="ORF">CYCCA115_LOCUS8549</name>
</gene>
<evidence type="ECO:0000313" key="2">
    <source>
        <dbReference type="EMBL" id="CAJ1943653.1"/>
    </source>
</evidence>
<protein>
    <submittedName>
        <fullName evidence="2">Uncharacterized protein</fullName>
    </submittedName>
</protein>
<dbReference type="AlphaFoldDB" id="A0AAD2CZC6"/>
<accession>A0AAD2CZC6</accession>
<feature type="region of interest" description="Disordered" evidence="1">
    <location>
        <begin position="1"/>
        <end position="85"/>
    </location>
</feature>
<dbReference type="InterPro" id="IPR027417">
    <property type="entry name" value="P-loop_NTPase"/>
</dbReference>
<sequence>MSQNSNKRMSLEEFDATGTAAPSPSSSSVMDYASSSYSTNSQSTPTSARSTSQAHHHHHHHPMTVPSKKKPAWYQKAQDEKDSRNMQDCLEDYFGHDAFRLGQGESIETVVEGHDVAIMWDTERNRMTGYPRPTIETTFRRRVVHDALYQDYSAECDYSSDEDEY</sequence>
<organism evidence="2 3">
    <name type="scientific">Cylindrotheca closterium</name>
    <dbReference type="NCBI Taxonomy" id="2856"/>
    <lineage>
        <taxon>Eukaryota</taxon>
        <taxon>Sar</taxon>
        <taxon>Stramenopiles</taxon>
        <taxon>Ochrophyta</taxon>
        <taxon>Bacillariophyta</taxon>
        <taxon>Bacillariophyceae</taxon>
        <taxon>Bacillariophycidae</taxon>
        <taxon>Bacillariales</taxon>
        <taxon>Bacillariaceae</taxon>
        <taxon>Cylindrotheca</taxon>
    </lineage>
</organism>
<proteinExistence type="predicted"/>
<evidence type="ECO:0000256" key="1">
    <source>
        <dbReference type="SAM" id="MobiDB-lite"/>
    </source>
</evidence>
<feature type="compositionally biased region" description="Basic residues" evidence="1">
    <location>
        <begin position="54"/>
        <end position="71"/>
    </location>
</feature>